<reference evidence="2 3" key="1">
    <citation type="submission" date="2015-01" db="EMBL/GenBank/DDBJ databases">
        <title>Lactococcus lactis subsp.lactis JCM 5805 whole genome shotgun sequence.</title>
        <authorList>
            <person name="Fujii T."/>
            <person name="Tomita Y."/>
            <person name="Ikushima S."/>
            <person name="Fujiwara D."/>
        </authorList>
    </citation>
    <scope>NUCLEOTIDE SEQUENCE [LARGE SCALE GENOMIC DNA]</scope>
    <source>
        <strain evidence="2 3">JCM 5805</strain>
    </source>
</reference>
<dbReference type="InterPro" id="IPR025159">
    <property type="entry name" value="AbiEi_N"/>
</dbReference>
<dbReference type="EMBL" id="BBSI01000022">
    <property type="protein sequence ID" value="GAM80269.1"/>
    <property type="molecule type" value="Genomic_DNA"/>
</dbReference>
<feature type="domain" description="AbiEi antitoxin N-terminal" evidence="1">
    <location>
        <begin position="30"/>
        <end position="76"/>
    </location>
</feature>
<accession>A0A0B8R1Z4</accession>
<name>A0A0B8R1Z4_LACLL</name>
<proteinExistence type="predicted"/>
<evidence type="ECO:0000313" key="2">
    <source>
        <dbReference type="EMBL" id="GAM80269.1"/>
    </source>
</evidence>
<organism evidence="2 3">
    <name type="scientific">Lactococcus lactis subsp. lactis</name>
    <name type="common">Streptococcus lactis</name>
    <dbReference type="NCBI Taxonomy" id="1360"/>
    <lineage>
        <taxon>Bacteria</taxon>
        <taxon>Bacillati</taxon>
        <taxon>Bacillota</taxon>
        <taxon>Bacilli</taxon>
        <taxon>Lactobacillales</taxon>
        <taxon>Streptococcaceae</taxon>
        <taxon>Lactococcus</taxon>
    </lineage>
</organism>
<sequence length="217" mass="25103">MKDKSDNSAFIRKCGIIEDKEGKTMLSDKVMQVFEQYNGTLPVKVAQAHGIDKDTLRKAFDRGDIERPRRGVYVLPDALEDEYFSLQSIYTKGIFSSLSAFELQNLSTVLSSYFYITFPQGYNKNFNQTDILAKIAPKDEYLLGVETVRTPEGNPVKTYNKERIIVDILRKTTPPTYEEKEALYDYFSAPEDLERLYDYAKFFGIENQVKQMEVRYA</sequence>
<evidence type="ECO:0000259" key="1">
    <source>
        <dbReference type="Pfam" id="PF13338"/>
    </source>
</evidence>
<comment type="caution">
    <text evidence="2">The sequence shown here is derived from an EMBL/GenBank/DDBJ whole genome shotgun (WGS) entry which is preliminary data.</text>
</comment>
<evidence type="ECO:0000313" key="3">
    <source>
        <dbReference type="Proteomes" id="UP000031847"/>
    </source>
</evidence>
<dbReference type="Proteomes" id="UP000031847">
    <property type="component" value="Unassembled WGS sequence"/>
</dbReference>
<gene>
    <name evidence="2" type="ORF">JCM5805K_1380</name>
</gene>
<dbReference type="Pfam" id="PF13338">
    <property type="entry name" value="AbiEi_4"/>
    <property type="match status" value="1"/>
</dbReference>
<dbReference type="AlphaFoldDB" id="A0A0B8R1Z4"/>
<protein>
    <submittedName>
        <fullName evidence="2">Predicted transcriptional regulator</fullName>
    </submittedName>
</protein>